<feature type="region of interest" description="Disordered" evidence="9">
    <location>
        <begin position="303"/>
        <end position="330"/>
    </location>
</feature>
<dbReference type="InterPro" id="IPR006260">
    <property type="entry name" value="TonB/TolA_C"/>
</dbReference>
<dbReference type="GO" id="GO:0016020">
    <property type="term" value="C:membrane"/>
    <property type="evidence" value="ECO:0007669"/>
    <property type="project" value="UniProtKB-SubCell"/>
</dbReference>
<dbReference type="NCBIfam" id="TIGR01352">
    <property type="entry name" value="tonB_Cterm"/>
    <property type="match status" value="1"/>
</dbReference>
<evidence type="ECO:0000256" key="2">
    <source>
        <dbReference type="ARBA" id="ARBA00022679"/>
    </source>
</evidence>
<evidence type="ECO:0000256" key="8">
    <source>
        <dbReference type="ARBA" id="ARBA00023136"/>
    </source>
</evidence>
<evidence type="ECO:0000256" key="5">
    <source>
        <dbReference type="ARBA" id="ARBA00022777"/>
    </source>
</evidence>
<keyword evidence="7 10" id="KW-1133">Transmembrane helix</keyword>
<dbReference type="GO" id="GO:0004674">
    <property type="term" value="F:protein serine/threonine kinase activity"/>
    <property type="evidence" value="ECO:0007669"/>
    <property type="project" value="TreeGrafter"/>
</dbReference>
<dbReference type="Gene3D" id="3.30.200.20">
    <property type="entry name" value="Phosphorylase Kinase, domain 1"/>
    <property type="match status" value="1"/>
</dbReference>
<keyword evidence="8 10" id="KW-0472">Membrane</keyword>
<dbReference type="OrthoDB" id="116293at2"/>
<dbReference type="Gene3D" id="3.30.1150.10">
    <property type="match status" value="1"/>
</dbReference>
<evidence type="ECO:0000256" key="4">
    <source>
        <dbReference type="ARBA" id="ARBA00022741"/>
    </source>
</evidence>
<dbReference type="EMBL" id="OMOD01000142">
    <property type="protein sequence ID" value="SPF43146.1"/>
    <property type="molecule type" value="Genomic_DNA"/>
</dbReference>
<evidence type="ECO:0000259" key="11">
    <source>
        <dbReference type="PROSITE" id="PS50011"/>
    </source>
</evidence>
<evidence type="ECO:0000313" key="12">
    <source>
        <dbReference type="EMBL" id="SPF43146.1"/>
    </source>
</evidence>
<evidence type="ECO:0000256" key="7">
    <source>
        <dbReference type="ARBA" id="ARBA00022989"/>
    </source>
</evidence>
<evidence type="ECO:0000256" key="6">
    <source>
        <dbReference type="ARBA" id="ARBA00022840"/>
    </source>
</evidence>
<feature type="domain" description="Protein kinase" evidence="11">
    <location>
        <begin position="19"/>
        <end position="268"/>
    </location>
</feature>
<evidence type="ECO:0000313" key="13">
    <source>
        <dbReference type="Proteomes" id="UP000238701"/>
    </source>
</evidence>
<dbReference type="SUPFAM" id="SSF74653">
    <property type="entry name" value="TolA/TonB C-terminal domain"/>
    <property type="match status" value="1"/>
</dbReference>
<keyword evidence="6" id="KW-0067">ATP-binding</keyword>
<reference evidence="13" key="1">
    <citation type="submission" date="2018-02" db="EMBL/GenBank/DDBJ databases">
        <authorList>
            <person name="Hausmann B."/>
        </authorList>
    </citation>
    <scope>NUCLEOTIDE SEQUENCE [LARGE SCALE GENOMIC DNA]</scope>
    <source>
        <strain evidence="13">Peat soil MAG SbA1</strain>
    </source>
</reference>
<dbReference type="PANTHER" id="PTHR43289:SF6">
    <property type="entry name" value="SERINE_THREONINE-PROTEIN KINASE NEKL-3"/>
    <property type="match status" value="1"/>
</dbReference>
<feature type="transmembrane region" description="Helical" evidence="10">
    <location>
        <begin position="280"/>
        <end position="299"/>
    </location>
</feature>
<keyword evidence="5 12" id="KW-0418">Kinase</keyword>
<keyword evidence="3 10" id="KW-0812">Transmembrane</keyword>
<dbReference type="GO" id="GO:0005524">
    <property type="term" value="F:ATP binding"/>
    <property type="evidence" value="ECO:0007669"/>
    <property type="project" value="UniProtKB-KW"/>
</dbReference>
<protein>
    <submittedName>
        <fullName evidence="12">Putative Non-specific protein-tyrosine kinase</fullName>
        <ecNumber evidence="12">2.7.10.2</ecNumber>
    </submittedName>
</protein>
<dbReference type="GO" id="GO:0004715">
    <property type="term" value="F:non-membrane spanning protein tyrosine kinase activity"/>
    <property type="evidence" value="ECO:0007669"/>
    <property type="project" value="UniProtKB-EC"/>
</dbReference>
<evidence type="ECO:0000256" key="10">
    <source>
        <dbReference type="SAM" id="Phobius"/>
    </source>
</evidence>
<gene>
    <name evidence="12" type="ORF">SBA1_480016</name>
</gene>
<dbReference type="EC" id="2.7.10.2" evidence="12"/>
<dbReference type="SUPFAM" id="SSF56112">
    <property type="entry name" value="Protein kinase-like (PK-like)"/>
    <property type="match status" value="1"/>
</dbReference>
<evidence type="ECO:0000256" key="3">
    <source>
        <dbReference type="ARBA" id="ARBA00022692"/>
    </source>
</evidence>
<keyword evidence="2 12" id="KW-0808">Transferase</keyword>
<evidence type="ECO:0000256" key="1">
    <source>
        <dbReference type="ARBA" id="ARBA00004167"/>
    </source>
</evidence>
<keyword evidence="12" id="KW-0829">Tyrosine-protein kinase</keyword>
<dbReference type="Pfam" id="PF00069">
    <property type="entry name" value="Pkinase"/>
    <property type="match status" value="1"/>
</dbReference>
<dbReference type="Gene3D" id="1.10.510.10">
    <property type="entry name" value="Transferase(Phosphotransferase) domain 1"/>
    <property type="match status" value="1"/>
</dbReference>
<dbReference type="InterPro" id="IPR000719">
    <property type="entry name" value="Prot_kinase_dom"/>
</dbReference>
<dbReference type="PANTHER" id="PTHR43289">
    <property type="entry name" value="MITOGEN-ACTIVATED PROTEIN KINASE KINASE KINASE 20-RELATED"/>
    <property type="match status" value="1"/>
</dbReference>
<evidence type="ECO:0000256" key="9">
    <source>
        <dbReference type="SAM" id="MobiDB-lite"/>
    </source>
</evidence>
<feature type="compositionally biased region" description="Polar residues" evidence="9">
    <location>
        <begin position="307"/>
        <end position="325"/>
    </location>
</feature>
<sequence>MASAEARRVWEGRVVAGKFPLREWLGGTEHGAVFLTERKQPSSPATQKAAIKLIAADAGNAERQLSRWRAAAQLSHPHLIRIFEADRCQLNGSPLLYAVMEYADEDLSQILPQRPLTPEEVADLLPPSLEALSYLHGKGFVHGGIKPSNILAVGEQIKLSADQVTSLGEMHSRPRRDVYDPPEKEAGIVSPAGDLWSLGITLLAVLTQKTPSSAEEAQVPGLLEKMPEPFRGIARECLHLDPKRRCSIAQIEARLAPAARSVPVQPQLALPGPQRSMNKGMITVAVAVVALLIGLVVFYPRGENTPGRESTSEQTAPVTKASTPQPGEPLKQAVSQGEVLHQVLPDIPQSAMDTITGTIKINVLVEVDSSGKVTAAKFVTRGPSEYFAERVLKAVQGWEFSPPEVAGQPAPSAWVIYFRLRRASIQASAEKSR</sequence>
<dbReference type="Proteomes" id="UP000238701">
    <property type="component" value="Unassembled WGS sequence"/>
</dbReference>
<keyword evidence="4" id="KW-0547">Nucleotide-binding</keyword>
<dbReference type="PROSITE" id="PS50011">
    <property type="entry name" value="PROTEIN_KINASE_DOM"/>
    <property type="match status" value="1"/>
</dbReference>
<proteinExistence type="predicted"/>
<organism evidence="12 13">
    <name type="scientific">Candidatus Sulfotelmatobacter kueseliae</name>
    <dbReference type="NCBI Taxonomy" id="2042962"/>
    <lineage>
        <taxon>Bacteria</taxon>
        <taxon>Pseudomonadati</taxon>
        <taxon>Acidobacteriota</taxon>
        <taxon>Terriglobia</taxon>
        <taxon>Terriglobales</taxon>
        <taxon>Candidatus Korobacteraceae</taxon>
        <taxon>Candidatus Sulfotelmatobacter</taxon>
    </lineage>
</organism>
<accession>A0A2U3KU02</accession>
<comment type="subcellular location">
    <subcellularLocation>
        <location evidence="1">Membrane</location>
        <topology evidence="1">Single-pass membrane protein</topology>
    </subcellularLocation>
</comment>
<dbReference type="AlphaFoldDB" id="A0A2U3KU02"/>
<dbReference type="InterPro" id="IPR011009">
    <property type="entry name" value="Kinase-like_dom_sf"/>
</dbReference>
<name>A0A2U3KU02_9BACT</name>